<comment type="caution">
    <text evidence="1">The sequence shown here is derived from an EMBL/GenBank/DDBJ whole genome shotgun (WGS) entry which is preliminary data.</text>
</comment>
<dbReference type="EMBL" id="BMAW01113507">
    <property type="protein sequence ID" value="GFT57524.1"/>
    <property type="molecule type" value="Genomic_DNA"/>
</dbReference>
<dbReference type="Proteomes" id="UP000887013">
    <property type="component" value="Unassembled WGS sequence"/>
</dbReference>
<gene>
    <name evidence="1" type="ORF">NPIL_651271</name>
</gene>
<sequence>MKTDRISLKILCLIPESKRLGHAGEDKEEWEVFFYEKRDMIGQLEEMDVISEDGKGLFNSKYNSLNTNKMDFANIDVQSNIFIARELLTPIIATEIPRSENMML</sequence>
<evidence type="ECO:0000313" key="2">
    <source>
        <dbReference type="Proteomes" id="UP000887013"/>
    </source>
</evidence>
<dbReference type="AlphaFoldDB" id="A0A8X6TYP9"/>
<organism evidence="1 2">
    <name type="scientific">Nephila pilipes</name>
    <name type="common">Giant wood spider</name>
    <name type="synonym">Nephila maculata</name>
    <dbReference type="NCBI Taxonomy" id="299642"/>
    <lineage>
        <taxon>Eukaryota</taxon>
        <taxon>Metazoa</taxon>
        <taxon>Ecdysozoa</taxon>
        <taxon>Arthropoda</taxon>
        <taxon>Chelicerata</taxon>
        <taxon>Arachnida</taxon>
        <taxon>Araneae</taxon>
        <taxon>Araneomorphae</taxon>
        <taxon>Entelegynae</taxon>
        <taxon>Araneoidea</taxon>
        <taxon>Nephilidae</taxon>
        <taxon>Nephila</taxon>
    </lineage>
</organism>
<keyword evidence="2" id="KW-1185">Reference proteome</keyword>
<accession>A0A8X6TYP9</accession>
<proteinExistence type="predicted"/>
<reference evidence="1" key="1">
    <citation type="submission" date="2020-08" db="EMBL/GenBank/DDBJ databases">
        <title>Multicomponent nature underlies the extraordinary mechanical properties of spider dragline silk.</title>
        <authorList>
            <person name="Kono N."/>
            <person name="Nakamura H."/>
            <person name="Mori M."/>
            <person name="Yoshida Y."/>
            <person name="Ohtoshi R."/>
            <person name="Malay A.D."/>
            <person name="Moran D.A.P."/>
            <person name="Tomita M."/>
            <person name="Numata K."/>
            <person name="Arakawa K."/>
        </authorList>
    </citation>
    <scope>NUCLEOTIDE SEQUENCE</scope>
</reference>
<protein>
    <submittedName>
        <fullName evidence="1">Uncharacterized protein</fullName>
    </submittedName>
</protein>
<name>A0A8X6TYP9_NEPPI</name>
<evidence type="ECO:0000313" key="1">
    <source>
        <dbReference type="EMBL" id="GFT57524.1"/>
    </source>
</evidence>